<evidence type="ECO:0000256" key="1">
    <source>
        <dbReference type="ARBA" id="ARBA00004275"/>
    </source>
</evidence>
<dbReference type="AlphaFoldDB" id="A0A367WHT9"/>
<dbReference type="CDD" id="cd06558">
    <property type="entry name" value="crotonase-like"/>
    <property type="match status" value="1"/>
</dbReference>
<dbReference type="Pfam" id="PF00378">
    <property type="entry name" value="ECH_1"/>
    <property type="match status" value="1"/>
</dbReference>
<dbReference type="GO" id="GO:0004165">
    <property type="term" value="F:delta(3)-delta(2)-enoyl-CoA isomerase activity"/>
    <property type="evidence" value="ECO:0007669"/>
    <property type="project" value="UniProtKB-ARBA"/>
</dbReference>
<dbReference type="PANTHER" id="PTHR43684:SF1">
    <property type="entry name" value="ENOYL-COA DELTA ISOMERASE 2"/>
    <property type="match status" value="1"/>
</dbReference>
<proteinExistence type="predicted"/>
<evidence type="ECO:0000256" key="2">
    <source>
        <dbReference type="ARBA" id="ARBA00023140"/>
    </source>
</evidence>
<sequence length="252" mass="27432">MVMQELNTTLTDGILHIELNAPAKKNALTDTLRTELRETVAAAQDDRQIQCMVLSGAGGNFCSGGDISAMTSDRDLARRRMTILHDVVRLLIGGQKPVIAAVSGPAFGAGLSLALCCDQIICDDTARFCASFGRVGLPPDLALSWTLPRRIGEAPARRMLLSTRIVDAPEAVQLRLTDELTRPEDLLGRAFELAREFAAFTQESKGHVKSLVASAAGSLDAILEREMESYITLLNSEEYRAARERFLAKSRT</sequence>
<evidence type="ECO:0000256" key="3">
    <source>
        <dbReference type="ARBA" id="ARBA00023235"/>
    </source>
</evidence>
<dbReference type="Gene3D" id="3.90.226.10">
    <property type="entry name" value="2-enoyl-CoA Hydratase, Chain A, domain 1"/>
    <property type="match status" value="1"/>
</dbReference>
<dbReference type="PANTHER" id="PTHR43684">
    <property type="match status" value="1"/>
</dbReference>
<accession>A0A367WHT9</accession>
<organism evidence="4 5">
    <name type="scientific">Thalassospira profundimaris</name>
    <dbReference type="NCBI Taxonomy" id="502049"/>
    <lineage>
        <taxon>Bacteria</taxon>
        <taxon>Pseudomonadati</taxon>
        <taxon>Pseudomonadota</taxon>
        <taxon>Alphaproteobacteria</taxon>
        <taxon>Rhodospirillales</taxon>
        <taxon>Thalassospiraceae</taxon>
        <taxon>Thalassospira</taxon>
    </lineage>
</organism>
<dbReference type="InterPro" id="IPR001753">
    <property type="entry name" value="Enoyl-CoA_hydra/iso"/>
</dbReference>
<dbReference type="EMBL" id="JPWH01000036">
    <property type="protein sequence ID" value="RCK41003.1"/>
    <property type="molecule type" value="Genomic_DNA"/>
</dbReference>
<dbReference type="InterPro" id="IPR029045">
    <property type="entry name" value="ClpP/crotonase-like_dom_sf"/>
</dbReference>
<dbReference type="Proteomes" id="UP000252517">
    <property type="component" value="Unassembled WGS sequence"/>
</dbReference>
<evidence type="ECO:0000313" key="4">
    <source>
        <dbReference type="EMBL" id="RCK41003.1"/>
    </source>
</evidence>
<name>A0A367WHT9_9PROT</name>
<dbReference type="SUPFAM" id="SSF52096">
    <property type="entry name" value="ClpP/crotonase"/>
    <property type="match status" value="1"/>
</dbReference>
<protein>
    <recommendedName>
        <fullName evidence="6">Enoyl-CoA hydratase</fullName>
    </recommendedName>
</protein>
<keyword evidence="3" id="KW-0413">Isomerase</keyword>
<dbReference type="InterPro" id="IPR051053">
    <property type="entry name" value="ECH/Chromodomain_protein"/>
</dbReference>
<comment type="subcellular location">
    <subcellularLocation>
        <location evidence="1">Peroxisome</location>
    </subcellularLocation>
</comment>
<keyword evidence="2" id="KW-0576">Peroxisome</keyword>
<dbReference type="OrthoDB" id="9781757at2"/>
<evidence type="ECO:0000313" key="5">
    <source>
        <dbReference type="Proteomes" id="UP000252517"/>
    </source>
</evidence>
<comment type="caution">
    <text evidence="4">The sequence shown here is derived from an EMBL/GenBank/DDBJ whole genome shotgun (WGS) entry which is preliminary data.</text>
</comment>
<evidence type="ECO:0008006" key="6">
    <source>
        <dbReference type="Google" id="ProtNLM"/>
    </source>
</evidence>
<reference evidence="4 5" key="1">
    <citation type="submission" date="2014-07" db="EMBL/GenBank/DDBJ databases">
        <title>Draft genome sequence of Thalassospira profundimaris S25-3-2.</title>
        <authorList>
            <person name="Lai Q."/>
            <person name="Shao Z."/>
        </authorList>
    </citation>
    <scope>NUCLEOTIDE SEQUENCE [LARGE SCALE GENOMIC DNA]</scope>
    <source>
        <strain evidence="4 5">S25-3-2</strain>
    </source>
</reference>
<gene>
    <name evidence="4" type="ORF">TH25_24065</name>
</gene>